<dbReference type="Proteomes" id="UP000007599">
    <property type="component" value="Chromosome I"/>
</dbReference>
<dbReference type="SMART" id="SM00710">
    <property type="entry name" value="PbH1"/>
    <property type="match status" value="10"/>
</dbReference>
<dbReference type="HOGENOM" id="CLU_234519_0_0_10"/>
<dbReference type="OrthoDB" id="1362793at2"/>
<proteinExistence type="predicted"/>
<accession>H8XVV7</accession>
<dbReference type="eggNOG" id="COG3291">
    <property type="taxonomic scope" value="Bacteria"/>
</dbReference>
<dbReference type="KEGG" id="fin:KQS_10725"/>
<dbReference type="PATRIC" id="fig|1094466.5.peg.2107"/>
<reference evidence="3 4" key="1">
    <citation type="journal article" date="2012" name="J. Bacteriol.">
        <title>Complete Genome Sequence of Flavobacterium indicum GPSTA100-9T, Isolated from Warm Spring Water.</title>
        <authorList>
            <person name="Barbier P."/>
            <person name="Houel A."/>
            <person name="Loux V."/>
            <person name="Poulain J."/>
            <person name="Bernardet J.F."/>
            <person name="Touchon M."/>
            <person name="Duchaud E."/>
        </authorList>
    </citation>
    <scope>NUCLEOTIDE SEQUENCE [LARGE SCALE GENOMIC DNA]</scope>
    <source>
        <strain evidence="4">DSM 17447 / CIP 109464 / GPTSA100-9</strain>
    </source>
</reference>
<protein>
    <recommendedName>
        <fullName evidence="2">Secretion system C-terminal sorting domain-containing protein</fullName>
    </recommendedName>
</protein>
<evidence type="ECO:0000256" key="1">
    <source>
        <dbReference type="ARBA" id="ARBA00022729"/>
    </source>
</evidence>
<keyword evidence="1" id="KW-0732">Signal</keyword>
<dbReference type="STRING" id="1094466.KQS_10725"/>
<evidence type="ECO:0000259" key="2">
    <source>
        <dbReference type="Pfam" id="PF18962"/>
    </source>
</evidence>
<dbReference type="RefSeq" id="WP_014389189.1">
    <property type="nucleotide sequence ID" value="NC_017025.1"/>
</dbReference>
<dbReference type="EMBL" id="HE774682">
    <property type="protein sequence ID" value="CCG54071.1"/>
    <property type="molecule type" value="Genomic_DNA"/>
</dbReference>
<dbReference type="eggNOG" id="COG1357">
    <property type="taxonomic scope" value="Bacteria"/>
</dbReference>
<dbReference type="Pfam" id="PF18962">
    <property type="entry name" value="Por_Secre_tail"/>
    <property type="match status" value="1"/>
</dbReference>
<gene>
    <name evidence="3" type="ordered locus">KQS_10725</name>
</gene>
<feature type="domain" description="Secretion system C-terminal sorting" evidence="2">
    <location>
        <begin position="1896"/>
        <end position="1962"/>
    </location>
</feature>
<keyword evidence="4" id="KW-1185">Reference proteome</keyword>
<dbReference type="InterPro" id="IPR006626">
    <property type="entry name" value="PbH1"/>
</dbReference>
<organism evidence="3 4">
    <name type="scientific">Flavobacterium indicum (strain DSM 17447 / CIP 109464 / GPTSA100-9)</name>
    <dbReference type="NCBI Taxonomy" id="1094466"/>
    <lineage>
        <taxon>Bacteria</taxon>
        <taxon>Pseudomonadati</taxon>
        <taxon>Bacteroidota</taxon>
        <taxon>Flavobacteriia</taxon>
        <taxon>Flavobacteriales</taxon>
        <taxon>Flavobacteriaceae</taxon>
        <taxon>Flavobacterium</taxon>
    </lineage>
</organism>
<sequence>MSKNYFSENSLSDAFTKKNKVFGIQSVFKKIVFVFLTIFCFSNAFAQIGVTVTGNANTTPALAGSYTSLASAITDLNAVTAMTGPVVLNLGAGTETAPTLGFILGSATLNAATSVTNTITINGTPGTSILQAYSAGTGTPGTAVQDAIFKVSGLDFLTIQNVTFTDGNTTNPATMEAGLVFYKASATDGCNNNTVQNCTFNMQRVNNAAGTTPMFDGSVGIMFINSTATAATTNLTITATSGASSNNKIYGNTINGGNIGIGMNGFAAATPFTLADSNNDIGGVSNLTGNTLLNFGGATGATNPAAAIRINNQWGANVSYNIINNNNGSGVNHPSTLRGILAGAGTSANITINNNNITLFGGGTTSQLDGISNGIGSTAASNTVSINNNSVVLNYASATGATINGIVNSATPTTANINNNNVSAGSAIPGTGTHILIGCGSPVTLNANNNIIGPFIRSSATTGTLRGLVITSPTSTTINGNTIAGLAYSNAASTGTIDGIYGLSSSVDVTISNNILNNLTANGAIKAIVEFGIAGNKNFIGNTISNLQNVSGYSGTGVAFTGINPSIGTISISKNKLFNITSTGTGASVLGISVSGGTTATVFNNLVGNLYTPTATGLNAVIGINLTGATTNNVYNNTVRLDATSSSVTTFGTSCLYFNLTPTAVDVRNNIFVNLSTPAQNGLNVATNGVAAAIRRISGTAGTVPTNYATTSNNNLFWVNPTAGTNNHSSYVEGTTTITNSLNTVANLKAFMVNRDQVSVEENPTFVSTTGANATYLHIDTVTPTFVEGGASVIALVTTDYDGDVRNNATPDIGADEFNGVSNLPVCTGTPASANTVTSNNNFCLGSSTILSLDVAYSVLNITYQWESSSDNILYNTIGGANSSTYSVTPIASTWYRCIVTCTNSGFSITSNPVQVIINSPTYATIPLTESFENVWTTTCVTAPLGQDAPNNSWRMIKGVDADASWRADNTTTTLSGWSSTGGAYTPIAQNGARSARFHSFNVFPAGDKGSLDLYVDLSAPGSKELSFYYITPSTGIDQLELLLSTDGGVTFNPLTTTPALAAPTTAVTSWTNVKANLATTSATSVIRFRATGDNGSFDIGLDNVSISLLCSGPQSITTSPNVAICNGDSTVLTVSSANDPNHSYVWSPAVGLSATTGSSVTANPTTTTTYTVTATDMIGGCTTTGTIVVTVNPIPSNVVLTPATASVCSGTIQQLNASGGTYIVSSLLGSGASTTSGSSTTATLGPNPLQNFYGGTKQQWIYTAAELSALGFVAGTQINSIKLDLANANTSVALSSLVVKMKNTATGSFASTTAWETGLTTVKAAANYTPVAGLNTFTFDAPFSWDGSSNLVVEMNYSNNNTGAASNYNTAKHSPTSFVSTIFYRADNTSAAAIDAYVGTASYTYSSRNDLTFDVINSAPITWSPQTDLYTDSAATIPYTGTATNIVYTKPTGNITYTATATLGACTKSNTSVITFVPSTSNTTTASACDSYTWAVNGTTYTTSGTYTNVVGCHTETLNLTITPSTTNTTTASACDSYTWAVNGTTYTTSGTYTNVVGCHTETLNLTITPSTTNTTTASACDSYTWAVNGTTYTTSGTYTNTVGCQTETLNLTITPSTTNTTTASACDSYTWAVNGTTYTTSGTYTNTVGCHTETLNLTITPSTTNTTTASACDSYTWAVNGTTYTTSGTYTNVVGCHTETLNLTITPSTTNTTTASACDSYTWAVNGTTYTTSGTYTNVVGCHTETLNLTITPSTTNTTTVSACDSYTWAVNGTTYTTSGTYTNTVGCHTETLNLTINTATTPTGASNQTINGGVASDVTIEDIVVTGTGIVWYPSAADAAAGTNAIPAGTQLVDGATYYAVSVNGTCVSSPLAVTVTVVLGKESFDLTQLTYYPNPVVDQLTIRYSKEITTIEIFDLGGKLVKVIKPFANEVQVDLVELSSSIYILKVYADDNYTELKVIKK</sequence>
<evidence type="ECO:0000313" key="3">
    <source>
        <dbReference type="EMBL" id="CCG54071.1"/>
    </source>
</evidence>
<dbReference type="NCBIfam" id="TIGR04183">
    <property type="entry name" value="Por_Secre_tail"/>
    <property type="match status" value="1"/>
</dbReference>
<name>H8XVV7_FLAIG</name>
<dbReference type="InterPro" id="IPR026444">
    <property type="entry name" value="Secre_tail"/>
</dbReference>
<reference evidence="4" key="2">
    <citation type="submission" date="2012-03" db="EMBL/GenBank/DDBJ databases">
        <title>Complete genome sequence of Flavobacterium indicum GPTSA100-9T, isolated from warm spring water.</title>
        <authorList>
            <person name="Barbier P."/>
            <person name="Houel A."/>
            <person name="Loux V."/>
            <person name="Poulain J."/>
            <person name="Bernardet J.-F."/>
            <person name="Touchon M."/>
            <person name="Duchaud E."/>
        </authorList>
    </citation>
    <scope>NUCLEOTIDE SEQUENCE [LARGE SCALE GENOMIC DNA]</scope>
    <source>
        <strain evidence="4">DSM 17447 / CIP 109464 / GPTSA100-9</strain>
    </source>
</reference>
<evidence type="ECO:0000313" key="4">
    <source>
        <dbReference type="Proteomes" id="UP000007599"/>
    </source>
</evidence>